<dbReference type="Proteomes" id="UP000663864">
    <property type="component" value="Unassembled WGS sequence"/>
</dbReference>
<name>A0A815WNU7_9BILA</name>
<gene>
    <name evidence="1" type="ORF">ZHD862_LOCUS39202</name>
</gene>
<reference evidence="1" key="1">
    <citation type="submission" date="2021-02" db="EMBL/GenBank/DDBJ databases">
        <authorList>
            <person name="Nowell W R."/>
        </authorList>
    </citation>
    <scope>NUCLEOTIDE SEQUENCE</scope>
</reference>
<evidence type="ECO:0000313" key="2">
    <source>
        <dbReference type="Proteomes" id="UP000663864"/>
    </source>
</evidence>
<comment type="caution">
    <text evidence="1">The sequence shown here is derived from an EMBL/GenBank/DDBJ whole genome shotgun (WGS) entry which is preliminary data.</text>
</comment>
<accession>A0A815WNU7</accession>
<feature type="non-terminal residue" evidence="1">
    <location>
        <position position="1"/>
    </location>
</feature>
<proteinExistence type="predicted"/>
<organism evidence="1 2">
    <name type="scientific">Rotaria sordida</name>
    <dbReference type="NCBI Taxonomy" id="392033"/>
    <lineage>
        <taxon>Eukaryota</taxon>
        <taxon>Metazoa</taxon>
        <taxon>Spiralia</taxon>
        <taxon>Gnathifera</taxon>
        <taxon>Rotifera</taxon>
        <taxon>Eurotatoria</taxon>
        <taxon>Bdelloidea</taxon>
        <taxon>Philodinida</taxon>
        <taxon>Philodinidae</taxon>
        <taxon>Rotaria</taxon>
    </lineage>
</organism>
<protein>
    <submittedName>
        <fullName evidence="1">Uncharacterized protein</fullName>
    </submittedName>
</protein>
<dbReference type="EMBL" id="CAJNOT010015146">
    <property type="protein sequence ID" value="CAF1545614.1"/>
    <property type="molecule type" value="Genomic_DNA"/>
</dbReference>
<evidence type="ECO:0000313" key="1">
    <source>
        <dbReference type="EMBL" id="CAF1545614.1"/>
    </source>
</evidence>
<sequence length="15" mass="1786">DIFDINSTRLHSIRV</sequence>